<dbReference type="GO" id="GO:0004197">
    <property type="term" value="F:cysteine-type endopeptidase activity"/>
    <property type="evidence" value="ECO:0007669"/>
    <property type="project" value="InterPro"/>
</dbReference>
<dbReference type="AlphaFoldDB" id="X1MX29"/>
<protein>
    <recommendedName>
        <fullName evidence="1">Peptidase C14 caspase domain-containing protein</fullName>
    </recommendedName>
</protein>
<dbReference type="GO" id="GO:0006508">
    <property type="term" value="P:proteolysis"/>
    <property type="evidence" value="ECO:0007669"/>
    <property type="project" value="InterPro"/>
</dbReference>
<dbReference type="InterPro" id="IPR011600">
    <property type="entry name" value="Pept_C14_caspase"/>
</dbReference>
<gene>
    <name evidence="2" type="ORF">S06H3_45854</name>
</gene>
<sequence>MDNGYGARVETLQERNHKYDITYGGATIKNVETSIEYMVEEANKFGDSEVFIWFFGHGHGDENDLLTGGKFLESSSVFLWDDTITDDEFGDLLSGLKSQKTCVIVDACFSGGFADKTIYNFPTFFLLRSGIPDSGRVVMSGASKFRSGYASTTKGPLFSLLWFEGLTTGDADGFRPGILDFGRPTNFKFFKDGKISVEEAFYYARHMLKTDEEFEDFKNMEPQINDRYPRSGLLRSVKGMLLG</sequence>
<name>X1MX29_9ZZZZ</name>
<accession>X1MX29</accession>
<dbReference type="EMBL" id="BARV01028672">
    <property type="protein sequence ID" value="GAI36272.1"/>
    <property type="molecule type" value="Genomic_DNA"/>
</dbReference>
<dbReference type="Pfam" id="PF00656">
    <property type="entry name" value="Peptidase_C14"/>
    <property type="match status" value="1"/>
</dbReference>
<comment type="caution">
    <text evidence="2">The sequence shown here is derived from an EMBL/GenBank/DDBJ whole genome shotgun (WGS) entry which is preliminary data.</text>
</comment>
<evidence type="ECO:0000259" key="1">
    <source>
        <dbReference type="Pfam" id="PF00656"/>
    </source>
</evidence>
<dbReference type="Gene3D" id="3.40.50.1460">
    <property type="match status" value="1"/>
</dbReference>
<organism evidence="2">
    <name type="scientific">marine sediment metagenome</name>
    <dbReference type="NCBI Taxonomy" id="412755"/>
    <lineage>
        <taxon>unclassified sequences</taxon>
        <taxon>metagenomes</taxon>
        <taxon>ecological metagenomes</taxon>
    </lineage>
</organism>
<evidence type="ECO:0000313" key="2">
    <source>
        <dbReference type="EMBL" id="GAI36272.1"/>
    </source>
</evidence>
<feature type="domain" description="Peptidase C14 caspase" evidence="1">
    <location>
        <begin position="19"/>
        <end position="116"/>
    </location>
</feature>
<reference evidence="2" key="1">
    <citation type="journal article" date="2014" name="Front. Microbiol.">
        <title>High frequency of phylogenetically diverse reductive dehalogenase-homologous genes in deep subseafloor sedimentary metagenomes.</title>
        <authorList>
            <person name="Kawai M."/>
            <person name="Futagami T."/>
            <person name="Toyoda A."/>
            <person name="Takaki Y."/>
            <person name="Nishi S."/>
            <person name="Hori S."/>
            <person name="Arai W."/>
            <person name="Tsubouchi T."/>
            <person name="Morono Y."/>
            <person name="Uchiyama I."/>
            <person name="Ito T."/>
            <person name="Fujiyama A."/>
            <person name="Inagaki F."/>
            <person name="Takami H."/>
        </authorList>
    </citation>
    <scope>NUCLEOTIDE SEQUENCE</scope>
    <source>
        <strain evidence="2">Expedition CK06-06</strain>
    </source>
</reference>
<proteinExistence type="predicted"/>